<keyword evidence="3" id="KW-1185">Reference proteome</keyword>
<proteinExistence type="predicted"/>
<reference evidence="2 3" key="1">
    <citation type="submission" date="2021-02" db="EMBL/GenBank/DDBJ databases">
        <title>Niveibacterium changnyeongensis HC41.</title>
        <authorList>
            <person name="Kang M."/>
        </authorList>
    </citation>
    <scope>NUCLEOTIDE SEQUENCE [LARGE SCALE GENOMIC DNA]</scope>
    <source>
        <strain evidence="2 3">HC41</strain>
    </source>
</reference>
<evidence type="ECO:0000313" key="3">
    <source>
        <dbReference type="Proteomes" id="UP000663570"/>
    </source>
</evidence>
<feature type="signal peptide" evidence="1">
    <location>
        <begin position="1"/>
        <end position="27"/>
    </location>
</feature>
<keyword evidence="1" id="KW-0732">Signal</keyword>
<feature type="chain" id="PRO_5047113086" description="N-acylglucosamine 2-epimerase" evidence="1">
    <location>
        <begin position="28"/>
        <end position="481"/>
    </location>
</feature>
<dbReference type="Gene3D" id="1.50.10.10">
    <property type="match status" value="1"/>
</dbReference>
<name>A0ABX7M3M5_9RHOO</name>
<dbReference type="InterPro" id="IPR012341">
    <property type="entry name" value="6hp_glycosidase-like_sf"/>
</dbReference>
<organism evidence="2 3">
    <name type="scientific">Niveibacterium microcysteis</name>
    <dbReference type="NCBI Taxonomy" id="2811415"/>
    <lineage>
        <taxon>Bacteria</taxon>
        <taxon>Pseudomonadati</taxon>
        <taxon>Pseudomonadota</taxon>
        <taxon>Betaproteobacteria</taxon>
        <taxon>Rhodocyclales</taxon>
        <taxon>Rhodocyclaceae</taxon>
        <taxon>Niveibacterium</taxon>
    </lineage>
</organism>
<dbReference type="RefSeq" id="WP_206252759.1">
    <property type="nucleotide sequence ID" value="NZ_CP071060.1"/>
</dbReference>
<dbReference type="PANTHER" id="PTHR15108">
    <property type="entry name" value="N-ACYLGLUCOSAMINE-2-EPIMERASE"/>
    <property type="match status" value="1"/>
</dbReference>
<sequence>MSSRVVRMLLAMCCVLAGLLASGGALAGLPTGERWLTHVKQDLLPFWSGAAAMGKPIGNFPTFRCNDGSAFDPEAPCEELKSPPAWIRPELGRSYVRMQARQTYAYGVAYHLTGDVRWLELARAGARRTVALLDPQSGSPTWFEAGRGGPEPAARTAQDQSYAVVGIAMLYYLTRDPALEQALIAHQRYVFSRYWDADWSMLRWVPKEGPADEAAKQELVAQLDQLNAYMLLVVPYLPAEARAAWHEGIRRVARALIDKFHDPARGIFYGTLERGAESRRDGARHNDFGHTIKAYWMLMLAGRELGDAELERFGHDGGAKVLDRAWDAESGAWGSAWHGQEVDTSKSWWIYAELDQMASFLALERPELASRLESSWRFWLTKMTAPNGGEIYGWVDPTGAAPANSLRIHQWKNGYHSFEHALVSYLTAQALAGKPATLHFALQREDKNLRPYLMQGKVVSVKSRDGRQAVEFAIPVQKANR</sequence>
<dbReference type="EMBL" id="CP071060">
    <property type="protein sequence ID" value="QSI75319.1"/>
    <property type="molecule type" value="Genomic_DNA"/>
</dbReference>
<evidence type="ECO:0000313" key="2">
    <source>
        <dbReference type="EMBL" id="QSI75319.1"/>
    </source>
</evidence>
<dbReference type="Proteomes" id="UP000663570">
    <property type="component" value="Chromosome"/>
</dbReference>
<evidence type="ECO:0000256" key="1">
    <source>
        <dbReference type="SAM" id="SignalP"/>
    </source>
</evidence>
<evidence type="ECO:0008006" key="4">
    <source>
        <dbReference type="Google" id="ProtNLM"/>
    </source>
</evidence>
<dbReference type="SUPFAM" id="SSF48208">
    <property type="entry name" value="Six-hairpin glycosidases"/>
    <property type="match status" value="1"/>
</dbReference>
<protein>
    <recommendedName>
        <fullName evidence="4">N-acylglucosamine 2-epimerase</fullName>
    </recommendedName>
</protein>
<dbReference type="InterPro" id="IPR008928">
    <property type="entry name" value="6-hairpin_glycosidase_sf"/>
</dbReference>
<gene>
    <name evidence="2" type="ORF">JY500_12415</name>
</gene>
<accession>A0ABX7M3M5</accession>